<keyword evidence="3" id="KW-1185">Reference proteome</keyword>
<reference evidence="2" key="2">
    <citation type="submission" date="2015-03" db="UniProtKB">
        <authorList>
            <consortium name="EnsemblPlants"/>
        </authorList>
    </citation>
    <scope>IDENTIFICATION</scope>
</reference>
<accession>A0A0D3HMQ1</accession>
<organism evidence="2">
    <name type="scientific">Oryza barthii</name>
    <dbReference type="NCBI Taxonomy" id="65489"/>
    <lineage>
        <taxon>Eukaryota</taxon>
        <taxon>Viridiplantae</taxon>
        <taxon>Streptophyta</taxon>
        <taxon>Embryophyta</taxon>
        <taxon>Tracheophyta</taxon>
        <taxon>Spermatophyta</taxon>
        <taxon>Magnoliopsida</taxon>
        <taxon>Liliopsida</taxon>
        <taxon>Poales</taxon>
        <taxon>Poaceae</taxon>
        <taxon>BOP clade</taxon>
        <taxon>Oryzoideae</taxon>
        <taxon>Oryzeae</taxon>
        <taxon>Oryzinae</taxon>
        <taxon>Oryza</taxon>
    </lineage>
</organism>
<evidence type="ECO:0000256" key="1">
    <source>
        <dbReference type="SAM" id="MobiDB-lite"/>
    </source>
</evidence>
<proteinExistence type="predicted"/>
<name>A0A0D3HMQ1_9ORYZ</name>
<dbReference type="PaxDb" id="65489-OBART11G16080.1"/>
<dbReference type="EnsemblPlants" id="OBART11G16080.1">
    <property type="protein sequence ID" value="OBART11G16080.1"/>
    <property type="gene ID" value="OBART11G16080"/>
</dbReference>
<dbReference type="HOGENOM" id="CLU_835153_0_0_1"/>
<feature type="compositionally biased region" description="Low complexity" evidence="1">
    <location>
        <begin position="131"/>
        <end position="146"/>
    </location>
</feature>
<evidence type="ECO:0000313" key="2">
    <source>
        <dbReference type="EnsemblPlants" id="OBART11G16080.1"/>
    </source>
</evidence>
<reference evidence="2" key="1">
    <citation type="journal article" date="2009" name="Rice">
        <title>De Novo Next Generation Sequencing of Plant Genomes.</title>
        <authorList>
            <person name="Rounsley S."/>
            <person name="Marri P.R."/>
            <person name="Yu Y."/>
            <person name="He R."/>
            <person name="Sisneros N."/>
            <person name="Goicoechea J.L."/>
            <person name="Lee S.J."/>
            <person name="Angelova A."/>
            <person name="Kudrna D."/>
            <person name="Luo M."/>
            <person name="Affourtit J."/>
            <person name="Desany B."/>
            <person name="Knight J."/>
            <person name="Niazi F."/>
            <person name="Egholm M."/>
            <person name="Wing R.A."/>
        </authorList>
    </citation>
    <scope>NUCLEOTIDE SEQUENCE [LARGE SCALE GENOMIC DNA]</scope>
    <source>
        <strain evidence="2">cv. IRGC 105608</strain>
    </source>
</reference>
<sequence>MDVVATDIVHVPVRLRRAVSPEAAAAAAGEAARGLIEVRPPLLPQEVVGVDAVLGGAVRHHAGEADREVAESAPQLIIASAVVAAGKRRRTQPSSAVPARKTDSRRTAASSGAASMIPCRSPICKLHSRSRSVVSRGSATPAAAAERPPHPARSSTRSVSDGCAPRHKRNSPSLLGSTTAAATRSSSTRRATGWDTTPATTSCFLSQSSGSRCRNASAVSCMQMRSVSTCTVSLVTWPPAAASAAWAERTNASRTEKNSRSWSRRTWTARLTAPVERQSERHRDERRLVDAASFAGTKCRTRWRRSSGRSEIRSTAAAAAIVDVGGGDGIDRS</sequence>
<dbReference type="AlphaFoldDB" id="A0A0D3HMQ1"/>
<feature type="region of interest" description="Disordered" evidence="1">
    <location>
        <begin position="130"/>
        <end position="199"/>
    </location>
</feature>
<feature type="compositionally biased region" description="Low complexity" evidence="1">
    <location>
        <begin position="177"/>
        <end position="191"/>
    </location>
</feature>
<dbReference type="Proteomes" id="UP000026960">
    <property type="component" value="Chromosome 11"/>
</dbReference>
<protein>
    <submittedName>
        <fullName evidence="2">Uncharacterized protein</fullName>
    </submittedName>
</protein>
<dbReference type="Gramene" id="OBART11G16080.1">
    <property type="protein sequence ID" value="OBART11G16080.1"/>
    <property type="gene ID" value="OBART11G16080"/>
</dbReference>
<evidence type="ECO:0000313" key="3">
    <source>
        <dbReference type="Proteomes" id="UP000026960"/>
    </source>
</evidence>
<feature type="region of interest" description="Disordered" evidence="1">
    <location>
        <begin position="87"/>
        <end position="114"/>
    </location>
</feature>